<evidence type="ECO:0000259" key="9">
    <source>
        <dbReference type="Pfam" id="PF02776"/>
    </source>
</evidence>
<comment type="similarity">
    <text evidence="7">Belongs to the TPP enzyme family. MenD subfamily.</text>
</comment>
<evidence type="ECO:0000256" key="7">
    <source>
        <dbReference type="HAMAP-Rule" id="MF_01659"/>
    </source>
</evidence>
<keyword evidence="6 7" id="KW-0464">Manganese</keyword>
<dbReference type="GO" id="GO:0009234">
    <property type="term" value="P:menaquinone biosynthetic process"/>
    <property type="evidence" value="ECO:0007669"/>
    <property type="project" value="UniProtKB-UniRule"/>
</dbReference>
<dbReference type="GO" id="GO:0070204">
    <property type="term" value="F:2-succinyl-5-enolpyruvyl-6-hydroxy-3-cyclohexene-1-carboxylic-acid synthase activity"/>
    <property type="evidence" value="ECO:0007669"/>
    <property type="project" value="UniProtKB-UniRule"/>
</dbReference>
<evidence type="ECO:0000313" key="10">
    <source>
        <dbReference type="EMBL" id="MBF1164208.1"/>
    </source>
</evidence>
<dbReference type="SUPFAM" id="SSF52518">
    <property type="entry name" value="Thiamin diphosphate-binding fold (THDP-binding)"/>
    <property type="match status" value="2"/>
</dbReference>
<keyword evidence="2 7" id="KW-0808">Transferase</keyword>
<dbReference type="InterPro" id="IPR004433">
    <property type="entry name" value="MenaQ_synth_MenD"/>
</dbReference>
<dbReference type="PANTHER" id="PTHR42916:SF1">
    <property type="entry name" value="PROTEIN PHYLLO, CHLOROPLASTIC"/>
    <property type="match status" value="1"/>
</dbReference>
<evidence type="ECO:0000256" key="6">
    <source>
        <dbReference type="ARBA" id="ARBA00023211"/>
    </source>
</evidence>
<dbReference type="InterPro" id="IPR011766">
    <property type="entry name" value="TPP_enzyme_TPP-bd"/>
</dbReference>
<comment type="pathway">
    <text evidence="7">Quinol/quinone metabolism; 1,4-dihydroxy-2-naphthoate biosynthesis; 1,4-dihydroxy-2-naphthoate from chorismate: step 2/7.</text>
</comment>
<dbReference type="NCBIfam" id="TIGR00173">
    <property type="entry name" value="menD"/>
    <property type="match status" value="1"/>
</dbReference>
<dbReference type="InterPro" id="IPR029061">
    <property type="entry name" value="THDP-binding"/>
</dbReference>
<comment type="cofactor">
    <cofactor evidence="7">
        <name>Mg(2+)</name>
        <dbReference type="ChEBI" id="CHEBI:18420"/>
    </cofactor>
    <cofactor evidence="7">
        <name>Mn(2+)</name>
        <dbReference type="ChEBI" id="CHEBI:29035"/>
    </cofactor>
</comment>
<dbReference type="CDD" id="cd02009">
    <property type="entry name" value="TPP_SHCHC_synthase"/>
    <property type="match status" value="1"/>
</dbReference>
<dbReference type="PIRSF" id="PIRSF004983">
    <property type="entry name" value="MenD"/>
    <property type="match status" value="1"/>
</dbReference>
<comment type="cofactor">
    <cofactor evidence="7">
        <name>thiamine diphosphate</name>
        <dbReference type="ChEBI" id="CHEBI:58937"/>
    </cofactor>
    <text evidence="7">Binds 1 thiamine pyrophosphate per subunit.</text>
</comment>
<feature type="domain" description="Thiamine pyrophosphate enzyme TPP-binding" evidence="8">
    <location>
        <begin position="407"/>
        <end position="533"/>
    </location>
</feature>
<comment type="function">
    <text evidence="7">Catalyzes the thiamine diphosphate-dependent decarboxylation of 2-oxoglutarate and the subsequent addition of the resulting succinic semialdehyde-thiamine pyrophosphate anion to isochorismate to yield 2-succinyl-5-enolpyruvyl-6-hydroxy-3-cyclohexene-1-carboxylate (SEPHCHC).</text>
</comment>
<proteinExistence type="inferred from homology"/>
<evidence type="ECO:0000256" key="2">
    <source>
        <dbReference type="ARBA" id="ARBA00022679"/>
    </source>
</evidence>
<evidence type="ECO:0000313" key="11">
    <source>
        <dbReference type="Proteomes" id="UP000718593"/>
    </source>
</evidence>
<dbReference type="GO" id="GO:0030976">
    <property type="term" value="F:thiamine pyrophosphate binding"/>
    <property type="evidence" value="ECO:0007669"/>
    <property type="project" value="UniProtKB-UniRule"/>
</dbReference>
<dbReference type="EMBL" id="JABZMI010000047">
    <property type="protein sequence ID" value="MBF1164208.1"/>
    <property type="molecule type" value="Genomic_DNA"/>
</dbReference>
<dbReference type="Gene3D" id="3.40.50.1220">
    <property type="entry name" value="TPP-binding domain"/>
    <property type="match status" value="1"/>
</dbReference>
<feature type="domain" description="Thiamine pyrophosphate enzyme N-terminal TPP-binding" evidence="9">
    <location>
        <begin position="12"/>
        <end position="114"/>
    </location>
</feature>
<keyword evidence="5 7" id="KW-0786">Thiamine pyrophosphate</keyword>
<sequence>MTDTGSLNLDWAHALIAGFVAAGTREAIISPGSRSTPLALAMLRQPGLRCHIAVDERSAAFFALGIAKVQRRPALLLATSGTAPANWLPAVIEASQSGVPLIALSADRPPELHACGANQTVPQIGMFAPWVRAGHALGAPHAGFDPGYLHRLATQAVEQAIWPYPGPVHINQPFREPLLPADPQITNDEPVPVTHHFPKLALDTGLMSELAERIAGRPGVIICGETPADPGLAPAVTALARRLACPILAEPLSGLRFGRHDRSHLCVRYNRWLADAGERQIARPEWIIRIGAFPVTRHLQNFVSATTATHVVFDPWPRWIDPPHRITHLVRGEPADLCAALAEQAPSPAPAGWLEAFMAEERRTAASAEASHITAVLDEIPDGGALFVGNSLAIRQLDSFSGVSKKTLHCHANRGASGIDGNISTAAGIAAAHGRTVALLGDLTCQHDLGGLALARGRDLVIVTVNNNGGGIFDHLPQRTLPEFEQGWRTPQAVDFGHAARAFGIDYAQVDAHDALRLALHNALQAGGPHLIELRQH</sequence>
<name>A0A930G0Y5_9RHOO</name>
<dbReference type="Pfam" id="PF02776">
    <property type="entry name" value="TPP_enzyme_N"/>
    <property type="match status" value="1"/>
</dbReference>
<organism evidence="10 11">
    <name type="scientific">Dechloromonas agitata</name>
    <dbReference type="NCBI Taxonomy" id="73030"/>
    <lineage>
        <taxon>Bacteria</taxon>
        <taxon>Pseudomonadati</taxon>
        <taxon>Pseudomonadota</taxon>
        <taxon>Betaproteobacteria</taxon>
        <taxon>Rhodocyclales</taxon>
        <taxon>Azonexaceae</taxon>
        <taxon>Dechloromonas</taxon>
    </lineage>
</organism>
<dbReference type="EC" id="2.2.1.9" evidence="7"/>
<dbReference type="AlphaFoldDB" id="A0A930G0Y5"/>
<dbReference type="SUPFAM" id="SSF52467">
    <property type="entry name" value="DHS-like NAD/FAD-binding domain"/>
    <property type="match status" value="1"/>
</dbReference>
<dbReference type="Proteomes" id="UP000718593">
    <property type="component" value="Unassembled WGS sequence"/>
</dbReference>
<evidence type="ECO:0000256" key="3">
    <source>
        <dbReference type="ARBA" id="ARBA00022723"/>
    </source>
</evidence>
<dbReference type="Gene3D" id="3.40.50.970">
    <property type="match status" value="2"/>
</dbReference>
<dbReference type="GO" id="GO:0000287">
    <property type="term" value="F:magnesium ion binding"/>
    <property type="evidence" value="ECO:0007669"/>
    <property type="project" value="UniProtKB-UniRule"/>
</dbReference>
<dbReference type="PANTHER" id="PTHR42916">
    <property type="entry name" value="2-SUCCINYL-5-ENOLPYRUVYL-6-HYDROXY-3-CYCLOHEXENE-1-CARBOXYLATE SYNTHASE"/>
    <property type="match status" value="1"/>
</dbReference>
<comment type="caution">
    <text evidence="10">The sequence shown here is derived from an EMBL/GenBank/DDBJ whole genome shotgun (WGS) entry which is preliminary data.</text>
</comment>
<comment type="subunit">
    <text evidence="7">Homodimer.</text>
</comment>
<keyword evidence="1 7" id="KW-0474">Menaquinone biosynthesis</keyword>
<comment type="pathway">
    <text evidence="7">Quinol/quinone metabolism; menaquinone biosynthesis.</text>
</comment>
<evidence type="ECO:0000259" key="8">
    <source>
        <dbReference type="Pfam" id="PF02775"/>
    </source>
</evidence>
<dbReference type="InterPro" id="IPR029035">
    <property type="entry name" value="DHS-like_NAD/FAD-binding_dom"/>
</dbReference>
<dbReference type="InterPro" id="IPR012001">
    <property type="entry name" value="Thiamin_PyroP_enz_TPP-bd_dom"/>
</dbReference>
<keyword evidence="4 7" id="KW-0460">Magnesium</keyword>
<dbReference type="HAMAP" id="MF_01659">
    <property type="entry name" value="MenD"/>
    <property type="match status" value="1"/>
</dbReference>
<evidence type="ECO:0000256" key="4">
    <source>
        <dbReference type="ARBA" id="ARBA00022842"/>
    </source>
</evidence>
<keyword evidence="3 7" id="KW-0479">Metal-binding</keyword>
<reference evidence="10" key="1">
    <citation type="submission" date="2020-04" db="EMBL/GenBank/DDBJ databases">
        <title>Deep metagenomics examines the oral microbiome during advanced dental caries in children, revealing novel taxa and co-occurrences with host molecules.</title>
        <authorList>
            <person name="Baker J.L."/>
            <person name="Morton J.T."/>
            <person name="Dinis M."/>
            <person name="Alvarez R."/>
            <person name="Tran N.C."/>
            <person name="Knight R."/>
            <person name="Edlund A."/>
        </authorList>
    </citation>
    <scope>NUCLEOTIDE SEQUENCE</scope>
    <source>
        <strain evidence="10">JCVI_32_bin.24</strain>
    </source>
</reference>
<protein>
    <recommendedName>
        <fullName evidence="7">2-succinyl-5-enolpyruvyl-6-hydroxy-3-cyclohexene-1-carboxylate synthase</fullName>
        <shortName evidence="7">SEPHCHC synthase</shortName>
        <ecNumber evidence="7">2.2.1.9</ecNumber>
    </recommendedName>
    <alternativeName>
        <fullName evidence="7">Menaquinone biosynthesis protein MenD</fullName>
    </alternativeName>
</protein>
<evidence type="ECO:0000256" key="1">
    <source>
        <dbReference type="ARBA" id="ARBA00022428"/>
    </source>
</evidence>
<dbReference type="CDD" id="cd07037">
    <property type="entry name" value="TPP_PYR_MenD"/>
    <property type="match status" value="1"/>
</dbReference>
<evidence type="ECO:0000256" key="5">
    <source>
        <dbReference type="ARBA" id="ARBA00023052"/>
    </source>
</evidence>
<gene>
    <name evidence="7 10" type="primary">menD</name>
    <name evidence="10" type="ORF">HXL68_04110</name>
</gene>
<accession>A0A930G0Y5</accession>
<dbReference type="GO" id="GO:0030145">
    <property type="term" value="F:manganese ion binding"/>
    <property type="evidence" value="ECO:0007669"/>
    <property type="project" value="UniProtKB-UniRule"/>
</dbReference>
<dbReference type="Pfam" id="PF02775">
    <property type="entry name" value="TPP_enzyme_C"/>
    <property type="match status" value="1"/>
</dbReference>
<comment type="catalytic activity">
    <reaction evidence="7">
        <text>isochorismate + 2-oxoglutarate + H(+) = 5-enolpyruvoyl-6-hydroxy-2-succinyl-cyclohex-3-ene-1-carboxylate + CO2</text>
        <dbReference type="Rhea" id="RHEA:25593"/>
        <dbReference type="ChEBI" id="CHEBI:15378"/>
        <dbReference type="ChEBI" id="CHEBI:16526"/>
        <dbReference type="ChEBI" id="CHEBI:16810"/>
        <dbReference type="ChEBI" id="CHEBI:29780"/>
        <dbReference type="ChEBI" id="CHEBI:58818"/>
        <dbReference type="EC" id="2.2.1.9"/>
    </reaction>
</comment>